<gene>
    <name evidence="2" type="ORF">ACFFRO_25650</name>
</gene>
<dbReference type="EMBL" id="JBHMAR010000049">
    <property type="protein sequence ID" value="MFB9738469.1"/>
    <property type="molecule type" value="Genomic_DNA"/>
</dbReference>
<dbReference type="SMART" id="SM00530">
    <property type="entry name" value="HTH_XRE"/>
    <property type="match status" value="1"/>
</dbReference>
<comment type="caution">
    <text evidence="2">The sequence shown here is derived from an EMBL/GenBank/DDBJ whole genome shotgun (WGS) entry which is preliminary data.</text>
</comment>
<dbReference type="Proteomes" id="UP001589703">
    <property type="component" value="Unassembled WGS sequence"/>
</dbReference>
<feature type="domain" description="HTH cro/C1-type" evidence="1">
    <location>
        <begin position="20"/>
        <end position="76"/>
    </location>
</feature>
<evidence type="ECO:0000313" key="3">
    <source>
        <dbReference type="Proteomes" id="UP001589703"/>
    </source>
</evidence>
<dbReference type="InterPro" id="IPR001387">
    <property type="entry name" value="Cro/C1-type_HTH"/>
</dbReference>
<protein>
    <submittedName>
        <fullName evidence="2">Helix-turn-helix domain-containing protein</fullName>
    </submittedName>
</protein>
<dbReference type="InterPro" id="IPR043917">
    <property type="entry name" value="DUF5753"/>
</dbReference>
<dbReference type="InterPro" id="IPR010982">
    <property type="entry name" value="Lambda_DNA-bd_dom_sf"/>
</dbReference>
<keyword evidence="3" id="KW-1185">Reference proteome</keyword>
<accession>A0ABV5VKW8</accession>
<dbReference type="CDD" id="cd00093">
    <property type="entry name" value="HTH_XRE"/>
    <property type="match status" value="1"/>
</dbReference>
<evidence type="ECO:0000313" key="2">
    <source>
        <dbReference type="EMBL" id="MFB9738469.1"/>
    </source>
</evidence>
<dbReference type="RefSeq" id="WP_247460839.1">
    <property type="nucleotide sequence ID" value="NZ_JBHMAR010000049.1"/>
</dbReference>
<evidence type="ECO:0000259" key="1">
    <source>
        <dbReference type="PROSITE" id="PS50943"/>
    </source>
</evidence>
<dbReference type="Gene3D" id="1.10.260.40">
    <property type="entry name" value="lambda repressor-like DNA-binding domains"/>
    <property type="match status" value="1"/>
</dbReference>
<dbReference type="SUPFAM" id="SSF47413">
    <property type="entry name" value="lambda repressor-like DNA-binding domains"/>
    <property type="match status" value="1"/>
</dbReference>
<name>A0ABV5VKW8_9ACTN</name>
<proteinExistence type="predicted"/>
<dbReference type="PROSITE" id="PS50943">
    <property type="entry name" value="HTH_CROC1"/>
    <property type="match status" value="1"/>
</dbReference>
<sequence length="284" mass="31311">MPTSPSSSAQAAREVVARRLRALRKGAGLTVTELAGRCGWHHAKTSRIENARTAPTATDIRLWCRATDNLDQADDLIAQSLHAESMYTEWRAQVRHGLAELQRSSSQLFQDTKVFRVYSSSLVPGLLQTEGYAAGVLGISARFRELPVDDSAEAARARVDRSAVIHQPGHTFVFVVEEAVLHHQVGDSDAMAAQLGHLLTAGALPQVSLGIIPMATPQRQQWARETFHVYDDRLVSVELVSARVRITQPSEINLYFRAFEQLRAMAVYGAEARALVLRAIEALH</sequence>
<dbReference type="Pfam" id="PF19054">
    <property type="entry name" value="DUF5753"/>
    <property type="match status" value="1"/>
</dbReference>
<dbReference type="Pfam" id="PF13560">
    <property type="entry name" value="HTH_31"/>
    <property type="match status" value="1"/>
</dbReference>
<organism evidence="2 3">
    <name type="scientific">Streptomyces thermocoprophilus</name>
    <dbReference type="NCBI Taxonomy" id="78356"/>
    <lineage>
        <taxon>Bacteria</taxon>
        <taxon>Bacillati</taxon>
        <taxon>Actinomycetota</taxon>
        <taxon>Actinomycetes</taxon>
        <taxon>Kitasatosporales</taxon>
        <taxon>Streptomycetaceae</taxon>
        <taxon>Streptomyces</taxon>
    </lineage>
</organism>
<reference evidence="2 3" key="1">
    <citation type="submission" date="2024-09" db="EMBL/GenBank/DDBJ databases">
        <authorList>
            <person name="Sun Q."/>
            <person name="Mori K."/>
        </authorList>
    </citation>
    <scope>NUCLEOTIDE SEQUENCE [LARGE SCALE GENOMIC DNA]</scope>
    <source>
        <strain evidence="2 3">JCM 10918</strain>
    </source>
</reference>